<dbReference type="RefSeq" id="WP_092906593.1">
    <property type="nucleotide sequence ID" value="NZ_FOZS01000004.1"/>
</dbReference>
<dbReference type="OrthoDB" id="4907at2157"/>
<dbReference type="Pfam" id="PF01370">
    <property type="entry name" value="Epimerase"/>
    <property type="match status" value="1"/>
</dbReference>
<dbReference type="Gene3D" id="3.40.50.720">
    <property type="entry name" value="NAD(P)-binding Rossmann-like Domain"/>
    <property type="match status" value="1"/>
</dbReference>
<name>A0A1I6U5P9_9EURY</name>
<dbReference type="PANTHER" id="PTHR43245">
    <property type="entry name" value="BIFUNCTIONAL POLYMYXIN RESISTANCE PROTEIN ARNA"/>
    <property type="match status" value="1"/>
</dbReference>
<dbReference type="EMBL" id="FOZS01000004">
    <property type="protein sequence ID" value="SFS96744.1"/>
    <property type="molecule type" value="Genomic_DNA"/>
</dbReference>
<evidence type="ECO:0000313" key="2">
    <source>
        <dbReference type="EMBL" id="SFS96744.1"/>
    </source>
</evidence>
<dbReference type="SUPFAM" id="SSF51735">
    <property type="entry name" value="NAD(P)-binding Rossmann-fold domains"/>
    <property type="match status" value="1"/>
</dbReference>
<dbReference type="AlphaFoldDB" id="A0A1I6U5P9"/>
<dbReference type="InterPro" id="IPR050177">
    <property type="entry name" value="Lipid_A_modif_metabolic_enz"/>
</dbReference>
<evidence type="ECO:0000259" key="1">
    <source>
        <dbReference type="Pfam" id="PF01370"/>
    </source>
</evidence>
<feature type="domain" description="NAD-dependent epimerase/dehydratase" evidence="1">
    <location>
        <begin position="20"/>
        <end position="243"/>
    </location>
</feature>
<accession>A0A1I6U5P9</accession>
<evidence type="ECO:0000313" key="3">
    <source>
        <dbReference type="Proteomes" id="UP000199199"/>
    </source>
</evidence>
<protein>
    <submittedName>
        <fullName evidence="2">UDP-glucose 4-epimerase</fullName>
    </submittedName>
</protein>
<organism evidence="2 3">
    <name type="scientific">Halostagnicola kamekurae</name>
    <dbReference type="NCBI Taxonomy" id="619731"/>
    <lineage>
        <taxon>Archaea</taxon>
        <taxon>Methanobacteriati</taxon>
        <taxon>Methanobacteriota</taxon>
        <taxon>Stenosarchaea group</taxon>
        <taxon>Halobacteria</taxon>
        <taxon>Halobacteriales</taxon>
        <taxon>Natrialbaceae</taxon>
        <taxon>Halostagnicola</taxon>
    </lineage>
</organism>
<dbReference type="InterPro" id="IPR001509">
    <property type="entry name" value="Epimerase_deHydtase"/>
</dbReference>
<dbReference type="Proteomes" id="UP000199199">
    <property type="component" value="Unassembled WGS sequence"/>
</dbReference>
<gene>
    <name evidence="2" type="ORF">SAMN04488556_3573</name>
</gene>
<proteinExistence type="predicted"/>
<dbReference type="InterPro" id="IPR036291">
    <property type="entry name" value="NAD(P)-bd_dom_sf"/>
</dbReference>
<reference evidence="3" key="1">
    <citation type="submission" date="2016-10" db="EMBL/GenBank/DDBJ databases">
        <authorList>
            <person name="Varghese N."/>
            <person name="Submissions S."/>
        </authorList>
    </citation>
    <scope>NUCLEOTIDE SEQUENCE [LARGE SCALE GENOMIC DNA]</scope>
    <source>
        <strain evidence="3">DSM 22427</strain>
    </source>
</reference>
<sequence length="337" mass="36889">MTLGSRSGRKDVDASESPTIAVTGAAGFIGSRVIQRFQSVHPEWTVRALDNQYRGQVESVGDVDIAHIDIRNRRRLETFLDGADVVLHLAALSGVDDCQEHPDLAYEVNVTGTNNVAWFCRKTGAALAFPFSMTVLGDPETFPITADLPRDPVNWYGRTKLLGERAIESLTDGSFPAHLFLKSNLYGDHVVGDTVVSKSTVINFFVDRATAGESLTVYEPGTQSRNFIHVKDVARAYVRSTERLLEQLAADETGTETYEIAGTEDPSVMAVAETVQELASEELGASTDVTLVENPRNGETMVEDFAVDTSKANEILGWEPTHGVDESVRELLRRDAQ</sequence>
<dbReference type="PANTHER" id="PTHR43245:SF23">
    <property type="entry name" value="NAD(P)-BINDING DOMAIN-CONTAINING PROTEIN"/>
    <property type="match status" value="1"/>
</dbReference>
<keyword evidence="3" id="KW-1185">Reference proteome</keyword>